<evidence type="ECO:0000256" key="4">
    <source>
        <dbReference type="ARBA" id="ARBA00022729"/>
    </source>
</evidence>
<dbReference type="InterPro" id="IPR006059">
    <property type="entry name" value="SBP"/>
</dbReference>
<evidence type="ECO:0000313" key="5">
    <source>
        <dbReference type="EMBL" id="NMH87938.1"/>
    </source>
</evidence>
<dbReference type="EMBL" id="JABBHF010000005">
    <property type="protein sequence ID" value="NMH87938.1"/>
    <property type="molecule type" value="Genomic_DNA"/>
</dbReference>
<dbReference type="PANTHER" id="PTHR43649">
    <property type="entry name" value="ARABINOSE-BINDING PROTEIN-RELATED"/>
    <property type="match status" value="1"/>
</dbReference>
<evidence type="ECO:0000256" key="2">
    <source>
        <dbReference type="ARBA" id="ARBA00008520"/>
    </source>
</evidence>
<sequence length="409" mass="46747">MNNKFRIAVRKFDAFETGIDKIWKLFCKKTGCKLELEAVPLDLHPLYDTILKDEGLKHGTWDVSLINTDWITEAYTNNAIEDLTPYIAKSPPHNFPDGWSGSLLSKQEFDTKTVGLPFHDGPECLIYRKDLFESVEEKTNFYKEYEKRLEVPKTWDDLIEVAEFFNRPKDNLYGTTFAAYPDGHNTVFDFCLQLWTRGGELFDDVKKIKLNSEQAVEGMAFYRKALKNLKAIHPESRDFDSVKSGMAFANGNLAMMVNWFGFASMCEFLEGSKVKGKVDIANVPAGPNGEGASLNAYWMYVIGSGSKHKDLAYEFIKFAVNEENDKLLTLEGAIGCRKSTWHDADVNKEVPYYHKLEELHKNTRSLPRKSNWSKIANIIDQLVLEVINTSKDITLILDNAQKEVDFIEK</sequence>
<organism evidence="5 6">
    <name type="scientific">Flavivirga algicola</name>
    <dbReference type="NCBI Taxonomy" id="2729136"/>
    <lineage>
        <taxon>Bacteria</taxon>
        <taxon>Pseudomonadati</taxon>
        <taxon>Bacteroidota</taxon>
        <taxon>Flavobacteriia</taxon>
        <taxon>Flavobacteriales</taxon>
        <taxon>Flavobacteriaceae</taxon>
        <taxon>Flavivirga</taxon>
    </lineage>
</organism>
<accession>A0ABX1RY14</accession>
<keyword evidence="6" id="KW-1185">Reference proteome</keyword>
<dbReference type="RefSeq" id="WP_169672916.1">
    <property type="nucleotide sequence ID" value="NZ_JABBHF010000005.1"/>
</dbReference>
<dbReference type="SUPFAM" id="SSF53850">
    <property type="entry name" value="Periplasmic binding protein-like II"/>
    <property type="match status" value="1"/>
</dbReference>
<gene>
    <name evidence="5" type="ORF">HHX25_10500</name>
</gene>
<evidence type="ECO:0000256" key="1">
    <source>
        <dbReference type="ARBA" id="ARBA00004418"/>
    </source>
</evidence>
<keyword evidence="3" id="KW-0813">Transport</keyword>
<evidence type="ECO:0000313" key="6">
    <source>
        <dbReference type="Proteomes" id="UP000746690"/>
    </source>
</evidence>
<comment type="similarity">
    <text evidence="2">Belongs to the bacterial solute-binding protein 1 family.</text>
</comment>
<dbReference type="Gene3D" id="3.40.190.10">
    <property type="entry name" value="Periplasmic binding protein-like II"/>
    <property type="match status" value="2"/>
</dbReference>
<comment type="subcellular location">
    <subcellularLocation>
        <location evidence="1">Periplasm</location>
    </subcellularLocation>
</comment>
<keyword evidence="4" id="KW-0732">Signal</keyword>
<proteinExistence type="inferred from homology"/>
<reference evidence="5 6" key="1">
    <citation type="submission" date="2020-04" db="EMBL/GenBank/DDBJ databases">
        <title>A Flavivirga sp. nov.</title>
        <authorList>
            <person name="Sun X."/>
        </authorList>
    </citation>
    <scope>NUCLEOTIDE SEQUENCE [LARGE SCALE GENOMIC DNA]</scope>
    <source>
        <strain evidence="5 6">Y03</strain>
    </source>
</reference>
<dbReference type="InterPro" id="IPR050490">
    <property type="entry name" value="Bact_solute-bd_prot1"/>
</dbReference>
<dbReference type="CDD" id="cd13585">
    <property type="entry name" value="PBP2_TMBP_like"/>
    <property type="match status" value="1"/>
</dbReference>
<dbReference type="Proteomes" id="UP000746690">
    <property type="component" value="Unassembled WGS sequence"/>
</dbReference>
<protein>
    <submittedName>
        <fullName evidence="5">Sugar ABC transporter substrate-binding protein</fullName>
    </submittedName>
</protein>
<dbReference type="PANTHER" id="PTHR43649:SF34">
    <property type="entry name" value="ABC TRANSPORTER PERIPLASMIC-BINDING PROTEIN YCJN-RELATED"/>
    <property type="match status" value="1"/>
</dbReference>
<name>A0ABX1RY14_9FLAO</name>
<dbReference type="Pfam" id="PF01547">
    <property type="entry name" value="SBP_bac_1"/>
    <property type="match status" value="1"/>
</dbReference>
<comment type="caution">
    <text evidence="5">The sequence shown here is derived from an EMBL/GenBank/DDBJ whole genome shotgun (WGS) entry which is preliminary data.</text>
</comment>
<evidence type="ECO:0000256" key="3">
    <source>
        <dbReference type="ARBA" id="ARBA00022448"/>
    </source>
</evidence>